<proteinExistence type="predicted"/>
<dbReference type="AlphaFoldDB" id="A0A7I8DU23"/>
<feature type="transmembrane region" description="Helical" evidence="5">
    <location>
        <begin position="257"/>
        <end position="281"/>
    </location>
</feature>
<reference evidence="7 8" key="1">
    <citation type="submission" date="2020-08" db="EMBL/GenBank/DDBJ databases">
        <title>Draft genome sequencing of an Anaerocolumna strain isolated from anoxic soil subjected to BSD treatment.</title>
        <authorList>
            <person name="Uek A."/>
            <person name="Tonouchi A."/>
        </authorList>
    </citation>
    <scope>NUCLEOTIDE SEQUENCE [LARGE SCALE GENOMIC DNA]</scope>
    <source>
        <strain evidence="7 8">CTTW</strain>
    </source>
</reference>
<gene>
    <name evidence="7" type="ORF">bsdcttw_35960</name>
</gene>
<accession>A0A7I8DU23</accession>
<sequence>MAKIYSKLLKNSIMIPVLMLALLMLSAKYSQYKESENKITADMKSEVLIINRDSGSELTNSLIKYLSRYCRLVISDSSDAYLDYLSNVQYDYILDIPQYYQKDFMQGNKPVMGLSETGKKEVLPLKYMLEGYLTAAQQCLSDNSSISARDLTKKLDATMDRGVSLSFEEKDRDSQNNVYIENFFKAAAYIMVFLYFFAIGRISGFFGLSGIRKKHEIAPISAGKNSLRLFLSNFIFVLCGDGIIFLLFFLLNPEIVLGWNIIFSMLNFFVYSICVLGICYILSALALKPEINIILILFYTSIMAFFNGDLFYSNKSGLINVAEFTPVYWLKNINNEIVNLPHFSWSAIYRILYMLGVNALIAGAYFSLSLVINKNRVQSK</sequence>
<keyword evidence="2 5" id="KW-0812">Transmembrane</keyword>
<evidence type="ECO:0000256" key="3">
    <source>
        <dbReference type="ARBA" id="ARBA00022989"/>
    </source>
</evidence>
<reference evidence="7 8" key="2">
    <citation type="submission" date="2020-08" db="EMBL/GenBank/DDBJ databases">
        <authorList>
            <person name="Ueki A."/>
            <person name="Tonouchi A."/>
        </authorList>
    </citation>
    <scope>NUCLEOTIDE SEQUENCE [LARGE SCALE GENOMIC DNA]</scope>
    <source>
        <strain evidence="7 8">CTTW</strain>
    </source>
</reference>
<evidence type="ECO:0000256" key="2">
    <source>
        <dbReference type="ARBA" id="ARBA00022692"/>
    </source>
</evidence>
<evidence type="ECO:0000313" key="7">
    <source>
        <dbReference type="EMBL" id="BCK00556.1"/>
    </source>
</evidence>
<feature type="transmembrane region" description="Helical" evidence="5">
    <location>
        <begin position="351"/>
        <end position="372"/>
    </location>
</feature>
<evidence type="ECO:0000256" key="4">
    <source>
        <dbReference type="ARBA" id="ARBA00023136"/>
    </source>
</evidence>
<dbReference type="RefSeq" id="WP_185256214.1">
    <property type="nucleotide sequence ID" value="NZ_AP023368.1"/>
</dbReference>
<organism evidence="7 8">
    <name type="scientific">Anaerocolumna chitinilytica</name>
    <dbReference type="NCBI Taxonomy" id="1727145"/>
    <lineage>
        <taxon>Bacteria</taxon>
        <taxon>Bacillati</taxon>
        <taxon>Bacillota</taxon>
        <taxon>Clostridia</taxon>
        <taxon>Lachnospirales</taxon>
        <taxon>Lachnospiraceae</taxon>
        <taxon>Anaerocolumna</taxon>
    </lineage>
</organism>
<feature type="transmembrane region" description="Helical" evidence="5">
    <location>
        <begin position="229"/>
        <end position="251"/>
    </location>
</feature>
<evidence type="ECO:0000256" key="5">
    <source>
        <dbReference type="SAM" id="Phobius"/>
    </source>
</evidence>
<keyword evidence="4 5" id="KW-0472">Membrane</keyword>
<evidence type="ECO:0000259" key="6">
    <source>
        <dbReference type="Pfam" id="PF12698"/>
    </source>
</evidence>
<dbReference type="EMBL" id="AP023368">
    <property type="protein sequence ID" value="BCK00556.1"/>
    <property type="molecule type" value="Genomic_DNA"/>
</dbReference>
<feature type="transmembrane region" description="Helical" evidence="5">
    <location>
        <begin position="186"/>
        <end position="208"/>
    </location>
</feature>
<comment type="subcellular location">
    <subcellularLocation>
        <location evidence="1">Membrane</location>
        <topology evidence="1">Multi-pass membrane protein</topology>
    </subcellularLocation>
</comment>
<feature type="domain" description="ABC-2 type transporter transmembrane" evidence="6">
    <location>
        <begin position="12"/>
        <end position="361"/>
    </location>
</feature>
<name>A0A7I8DU23_9FIRM</name>
<dbReference type="GO" id="GO:0140359">
    <property type="term" value="F:ABC-type transporter activity"/>
    <property type="evidence" value="ECO:0007669"/>
    <property type="project" value="InterPro"/>
</dbReference>
<protein>
    <recommendedName>
        <fullName evidence="6">ABC-2 type transporter transmembrane domain-containing protein</fullName>
    </recommendedName>
</protein>
<dbReference type="Pfam" id="PF12698">
    <property type="entry name" value="ABC2_membrane_3"/>
    <property type="match status" value="1"/>
</dbReference>
<keyword evidence="8" id="KW-1185">Reference proteome</keyword>
<dbReference type="KEGG" id="acht:bsdcttw_35960"/>
<dbReference type="GO" id="GO:0016020">
    <property type="term" value="C:membrane"/>
    <property type="evidence" value="ECO:0007669"/>
    <property type="project" value="UniProtKB-SubCell"/>
</dbReference>
<evidence type="ECO:0000313" key="8">
    <source>
        <dbReference type="Proteomes" id="UP000515703"/>
    </source>
</evidence>
<dbReference type="Proteomes" id="UP000515703">
    <property type="component" value="Chromosome"/>
</dbReference>
<feature type="transmembrane region" description="Helical" evidence="5">
    <location>
        <begin position="293"/>
        <end position="312"/>
    </location>
</feature>
<keyword evidence="3 5" id="KW-1133">Transmembrane helix</keyword>
<evidence type="ECO:0000256" key="1">
    <source>
        <dbReference type="ARBA" id="ARBA00004141"/>
    </source>
</evidence>
<dbReference type="InterPro" id="IPR013525">
    <property type="entry name" value="ABC2_TM"/>
</dbReference>